<gene>
    <name evidence="3" type="ORF">ACFSCZ_10135</name>
</gene>
<reference evidence="4" key="1">
    <citation type="journal article" date="2019" name="Int. J. Syst. Evol. Microbiol.">
        <title>The Global Catalogue of Microorganisms (GCM) 10K type strain sequencing project: providing services to taxonomists for standard genome sequencing and annotation.</title>
        <authorList>
            <consortium name="The Broad Institute Genomics Platform"/>
            <consortium name="The Broad Institute Genome Sequencing Center for Infectious Disease"/>
            <person name="Wu L."/>
            <person name="Ma J."/>
        </authorList>
    </citation>
    <scope>NUCLEOTIDE SEQUENCE [LARGE SCALE GENOMIC DNA]</scope>
    <source>
        <strain evidence="4">CGMCC 1.12295</strain>
    </source>
</reference>
<dbReference type="Proteomes" id="UP001597301">
    <property type="component" value="Unassembled WGS sequence"/>
</dbReference>
<protein>
    <submittedName>
        <fullName evidence="3">Stage V sporulation protein AA</fullName>
    </submittedName>
</protein>
<dbReference type="EMBL" id="JBHUEO010000026">
    <property type="protein sequence ID" value="MFD1707089.1"/>
    <property type="molecule type" value="Genomic_DNA"/>
</dbReference>
<keyword evidence="4" id="KW-1185">Reference proteome</keyword>
<feature type="transmembrane region" description="Helical" evidence="1">
    <location>
        <begin position="98"/>
        <end position="118"/>
    </location>
</feature>
<dbReference type="InterPro" id="IPR038548">
    <property type="entry name" value="SporV_AA_N_sf"/>
</dbReference>
<dbReference type="RefSeq" id="WP_380773806.1">
    <property type="nucleotide sequence ID" value="NZ_JBHUEO010000026.1"/>
</dbReference>
<proteinExistence type="predicted"/>
<evidence type="ECO:0000259" key="2">
    <source>
        <dbReference type="Pfam" id="PF12164"/>
    </source>
</evidence>
<dbReference type="Pfam" id="PF12164">
    <property type="entry name" value="SporV_AA"/>
    <property type="match status" value="1"/>
</dbReference>
<keyword evidence="1" id="KW-0472">Membrane</keyword>
<accession>A0ABW4KH97</accession>
<dbReference type="InterPro" id="IPR021997">
    <property type="entry name" value="SporV_AA"/>
</dbReference>
<organism evidence="3 4">
    <name type="scientific">Siminovitchia sediminis</name>
    <dbReference type="NCBI Taxonomy" id="1274353"/>
    <lineage>
        <taxon>Bacteria</taxon>
        <taxon>Bacillati</taxon>
        <taxon>Bacillota</taxon>
        <taxon>Bacilli</taxon>
        <taxon>Bacillales</taxon>
        <taxon>Bacillaceae</taxon>
        <taxon>Siminovitchia</taxon>
    </lineage>
</organism>
<keyword evidence="1" id="KW-1133">Transmembrane helix</keyword>
<name>A0ABW4KH97_9BACI</name>
<keyword evidence="1" id="KW-0812">Transmembrane</keyword>
<sequence>MMENSIYLQMKHRLKIKRGDILKLQDIAHIIVPEGLKDLHEITVLKNTSNIEKKFFVLDVISVVRKIKRRYPDADIQIIGPTETIFEMEEQRKKASPLLFALVWLLLFIGSGLAIINFHEETSMQAMHQKIYWMMTGKMNSTPYIVQIPYSLGLGVGMVLFFNHVFKKRINEEPSPLEIEMFNYQQDLDQYVVLNKHKESAKYHDDP</sequence>
<evidence type="ECO:0000256" key="1">
    <source>
        <dbReference type="SAM" id="Phobius"/>
    </source>
</evidence>
<feature type="domain" description="Stage V sporulation protein AA" evidence="2">
    <location>
        <begin position="4"/>
        <end position="90"/>
    </location>
</feature>
<evidence type="ECO:0000313" key="3">
    <source>
        <dbReference type="EMBL" id="MFD1707089.1"/>
    </source>
</evidence>
<feature type="transmembrane region" description="Helical" evidence="1">
    <location>
        <begin position="144"/>
        <end position="166"/>
    </location>
</feature>
<evidence type="ECO:0000313" key="4">
    <source>
        <dbReference type="Proteomes" id="UP001597301"/>
    </source>
</evidence>
<comment type="caution">
    <text evidence="3">The sequence shown here is derived from an EMBL/GenBank/DDBJ whole genome shotgun (WGS) entry which is preliminary data.</text>
</comment>
<dbReference type="Gene3D" id="2.60.480.10">
    <property type="entry name" value="eubacterium ventriosum atcc domain"/>
    <property type="match status" value="1"/>
</dbReference>